<organism evidence="1 2">
    <name type="scientific">Chitinophaga filiformis</name>
    <name type="common">Myxococcus filiformis</name>
    <name type="synonym">Flexibacter filiformis</name>
    <dbReference type="NCBI Taxonomy" id="104663"/>
    <lineage>
        <taxon>Bacteria</taxon>
        <taxon>Pseudomonadati</taxon>
        <taxon>Bacteroidota</taxon>
        <taxon>Chitinophagia</taxon>
        <taxon>Chitinophagales</taxon>
        <taxon>Chitinophagaceae</taxon>
        <taxon>Chitinophaga</taxon>
    </lineage>
</organism>
<dbReference type="EMBL" id="CP095855">
    <property type="protein sequence ID" value="UPK68457.1"/>
    <property type="molecule type" value="Genomic_DNA"/>
</dbReference>
<proteinExistence type="predicted"/>
<sequence>MIGQITQPVSDLIYQLRALLEGLTDEQYVTKVPLLSHASIGQHTRHIIEFFLELDRGYDTGCVNYDARERDYSIETQRACALERLQHIASFILKPDKPLILMSDYSQGDKAPLRVLTNYQRELVYNLEHTVHHMALLRIGATMISTVDLPEGFGVAASTIKYRKTCAQ</sequence>
<keyword evidence="2" id="KW-1185">Reference proteome</keyword>
<dbReference type="PANTHER" id="PTHR39473">
    <property type="match status" value="1"/>
</dbReference>
<dbReference type="PANTHER" id="PTHR39473:SF1">
    <property type="entry name" value="DINB-LIKE DOMAIN-CONTAINING PROTEIN"/>
    <property type="match status" value="1"/>
</dbReference>
<gene>
    <name evidence="1" type="ORF">MYF79_26230</name>
</gene>
<name>A0ABY4HY37_CHIFI</name>
<dbReference type="RefSeq" id="WP_247810851.1">
    <property type="nucleotide sequence ID" value="NZ_CP095855.1"/>
</dbReference>
<reference evidence="1 2" key="1">
    <citation type="submission" date="2022-04" db="EMBL/GenBank/DDBJ databases">
        <title>The arsenic-methylating capacity of Chitinophaga filiformis YT5 during chitin decomposition.</title>
        <authorList>
            <person name="Chen G."/>
            <person name="Liang Y."/>
        </authorList>
    </citation>
    <scope>NUCLEOTIDE SEQUENCE [LARGE SCALE GENOMIC DNA]</scope>
    <source>
        <strain evidence="1 2">YT5</strain>
    </source>
</reference>
<dbReference type="Proteomes" id="UP000830198">
    <property type="component" value="Chromosome"/>
</dbReference>
<evidence type="ECO:0000313" key="2">
    <source>
        <dbReference type="Proteomes" id="UP000830198"/>
    </source>
</evidence>
<dbReference type="SUPFAM" id="SSF109854">
    <property type="entry name" value="DinB/YfiT-like putative metalloenzymes"/>
    <property type="match status" value="1"/>
</dbReference>
<protein>
    <submittedName>
        <fullName evidence="1">DinB family protein</fullName>
    </submittedName>
</protein>
<evidence type="ECO:0000313" key="1">
    <source>
        <dbReference type="EMBL" id="UPK68457.1"/>
    </source>
</evidence>
<accession>A0ABY4HY37</accession>
<dbReference type="InterPro" id="IPR034660">
    <property type="entry name" value="DinB/YfiT-like"/>
</dbReference>